<name>A0AAD4E8N6_9AGAM</name>
<accession>A0AAD4E8N6</accession>
<dbReference type="InterPro" id="IPR051693">
    <property type="entry name" value="UPF0046_metallophosphoest"/>
</dbReference>
<keyword evidence="2" id="KW-1185">Reference proteome</keyword>
<dbReference type="CDD" id="cd07379">
    <property type="entry name" value="MPP_239FB"/>
    <property type="match status" value="1"/>
</dbReference>
<protein>
    <submittedName>
        <fullName evidence="1">Metallophosphoesterase domain-containing protein 1</fullName>
    </submittedName>
</protein>
<dbReference type="PANTHER" id="PTHR12905">
    <property type="entry name" value="METALLOPHOSPHOESTERASE"/>
    <property type="match status" value="1"/>
</dbReference>
<dbReference type="InterPro" id="IPR029052">
    <property type="entry name" value="Metallo-depent_PP-like"/>
</dbReference>
<dbReference type="RefSeq" id="XP_041225939.1">
    <property type="nucleotide sequence ID" value="XM_041370311.1"/>
</dbReference>
<reference evidence="1" key="1">
    <citation type="journal article" date="2020" name="New Phytol.">
        <title>Comparative genomics reveals dynamic genome evolution in host specialist ectomycorrhizal fungi.</title>
        <authorList>
            <person name="Lofgren L.A."/>
            <person name="Nguyen N.H."/>
            <person name="Vilgalys R."/>
            <person name="Ruytinx J."/>
            <person name="Liao H.L."/>
            <person name="Branco S."/>
            <person name="Kuo A."/>
            <person name="LaButti K."/>
            <person name="Lipzen A."/>
            <person name="Andreopoulos W."/>
            <person name="Pangilinan J."/>
            <person name="Riley R."/>
            <person name="Hundley H."/>
            <person name="Na H."/>
            <person name="Barry K."/>
            <person name="Grigoriev I.V."/>
            <person name="Stajich J.E."/>
            <person name="Kennedy P.G."/>
        </authorList>
    </citation>
    <scope>NUCLEOTIDE SEQUENCE</scope>
    <source>
        <strain evidence="1">FC203</strain>
    </source>
</reference>
<dbReference type="EMBL" id="JABBWK010000027">
    <property type="protein sequence ID" value="KAG1900363.1"/>
    <property type="molecule type" value="Genomic_DNA"/>
</dbReference>
<comment type="caution">
    <text evidence="1">The sequence shown here is derived from an EMBL/GenBank/DDBJ whole genome shotgun (WGS) entry which is preliminary data.</text>
</comment>
<gene>
    <name evidence="1" type="ORF">F5891DRAFT_1278286</name>
</gene>
<sequence>MSGLDAIINRKAPSPWELFKTNPSLYQASRLYNTLSQQLPRPLSSPVRTICMSDTHNADISALIPPGDILIHAGDLTHSGTPHELQVTFDWLVSLPHEHKIVIADRGIIYLEDEAHTIQVRGRAFKIFGSPFTPQHGNGAFQYPYILITHGPPHSYLDLSGLGCRALLARIRELCRTHPPVLHVFGHIHGGRGIENMPWNSAQSIWEDIMLKKRDWFRTMYLLWAMLWGGRDNSTRTVAVNASVVGGPRDRDIRPPVVIDI</sequence>
<dbReference type="Gene3D" id="3.60.21.10">
    <property type="match status" value="2"/>
</dbReference>
<dbReference type="GeneID" id="64664609"/>
<dbReference type="PANTHER" id="PTHR12905:SF28">
    <property type="entry name" value="RHAMNOGALACTURONATE LYASE C-RELATED"/>
    <property type="match status" value="1"/>
</dbReference>
<dbReference type="Proteomes" id="UP001195769">
    <property type="component" value="Unassembled WGS sequence"/>
</dbReference>
<dbReference type="AlphaFoldDB" id="A0AAD4E8N6"/>
<dbReference type="SUPFAM" id="SSF56300">
    <property type="entry name" value="Metallo-dependent phosphatases"/>
    <property type="match status" value="1"/>
</dbReference>
<proteinExistence type="predicted"/>
<evidence type="ECO:0000313" key="2">
    <source>
        <dbReference type="Proteomes" id="UP001195769"/>
    </source>
</evidence>
<evidence type="ECO:0000313" key="1">
    <source>
        <dbReference type="EMBL" id="KAG1900363.1"/>
    </source>
</evidence>
<organism evidence="1 2">
    <name type="scientific">Suillus fuscotomentosus</name>
    <dbReference type="NCBI Taxonomy" id="1912939"/>
    <lineage>
        <taxon>Eukaryota</taxon>
        <taxon>Fungi</taxon>
        <taxon>Dikarya</taxon>
        <taxon>Basidiomycota</taxon>
        <taxon>Agaricomycotina</taxon>
        <taxon>Agaricomycetes</taxon>
        <taxon>Agaricomycetidae</taxon>
        <taxon>Boletales</taxon>
        <taxon>Suillineae</taxon>
        <taxon>Suillaceae</taxon>
        <taxon>Suillus</taxon>
    </lineage>
</organism>